<organism evidence="3 4">
    <name type="scientific">Sphingomonas longa</name>
    <dbReference type="NCBI Taxonomy" id="2778730"/>
    <lineage>
        <taxon>Bacteria</taxon>
        <taxon>Pseudomonadati</taxon>
        <taxon>Pseudomonadota</taxon>
        <taxon>Alphaproteobacteria</taxon>
        <taxon>Sphingomonadales</taxon>
        <taxon>Sphingomonadaceae</taxon>
        <taxon>Sphingomonas</taxon>
    </lineage>
</organism>
<feature type="chain" id="PRO_5046148905" evidence="2">
    <location>
        <begin position="20"/>
        <end position="357"/>
    </location>
</feature>
<dbReference type="PANTHER" id="PTHR30006">
    <property type="entry name" value="THIAMINE-BINDING PERIPLASMIC PROTEIN-RELATED"/>
    <property type="match status" value="1"/>
</dbReference>
<proteinExistence type="predicted"/>
<evidence type="ECO:0000313" key="3">
    <source>
        <dbReference type="EMBL" id="MBM6575308.1"/>
    </source>
</evidence>
<evidence type="ECO:0000256" key="2">
    <source>
        <dbReference type="SAM" id="SignalP"/>
    </source>
</evidence>
<dbReference type="RefSeq" id="WP_204194083.1">
    <property type="nucleotide sequence ID" value="NZ_JAFEMC010000001.1"/>
</dbReference>
<comment type="caution">
    <text evidence="3">The sequence shown here is derived from an EMBL/GenBank/DDBJ whole genome shotgun (WGS) entry which is preliminary data.</text>
</comment>
<dbReference type="Pfam" id="PF13531">
    <property type="entry name" value="SBP_bac_11"/>
    <property type="match status" value="1"/>
</dbReference>
<keyword evidence="4" id="KW-1185">Reference proteome</keyword>
<feature type="signal peptide" evidence="2">
    <location>
        <begin position="1"/>
        <end position="19"/>
    </location>
</feature>
<dbReference type="PANTHER" id="PTHR30006:SF25">
    <property type="entry name" value="PHOSPHOGLYCERATE TRANSPORT REGULATORY PROTEIN PGTC"/>
    <property type="match status" value="1"/>
</dbReference>
<dbReference type="SUPFAM" id="SSF53850">
    <property type="entry name" value="Periplasmic binding protein-like II"/>
    <property type="match status" value="1"/>
</dbReference>
<evidence type="ECO:0000256" key="1">
    <source>
        <dbReference type="ARBA" id="ARBA00022729"/>
    </source>
</evidence>
<sequence length="357" mass="39766">MRPLFLLMLVFCLAVPASAQRPAGYPRSYDALIAEARAERGVRVYGNADAAAMTAVIAAFRRTYPGVIVQYRELESSDIYRRVVAETRAHRPTADLVWSSAMDLQAKLINDGYAQSYQSPEKPALPPAAVWKNMGYGVTSEPVAFVYNKRLIPSASVPRTHEAFERLLRDRRSALNGRVATYDPARSNVGYLYLTEDYAITRDTGSLLRAMATTRPLLSRTTEPMLDAVATGRAAIAYNVVGPYALTRARKDPRIGVVFPRDYVLVASRVAFIARNARRPAAAKLFLDFLLSRTGQPLLARQWLLPVRADVRAPRLGPDRARPIRVGPQLLVNLDSIKRRRFLADWNAILVEGADIR</sequence>
<dbReference type="EMBL" id="JAFEMC010000001">
    <property type="protein sequence ID" value="MBM6575308.1"/>
    <property type="molecule type" value="Genomic_DNA"/>
</dbReference>
<name>A0ABS2D344_9SPHN</name>
<dbReference type="Proteomes" id="UP000763641">
    <property type="component" value="Unassembled WGS sequence"/>
</dbReference>
<gene>
    <name evidence="3" type="ORF">ILT43_02920</name>
</gene>
<protein>
    <submittedName>
        <fullName evidence="3">ABC transporter substrate-binding protein</fullName>
    </submittedName>
</protein>
<accession>A0ABS2D344</accession>
<keyword evidence="1 2" id="KW-0732">Signal</keyword>
<reference evidence="3 4" key="1">
    <citation type="submission" date="2020-12" db="EMBL/GenBank/DDBJ databases">
        <title>Sphingomonas sp.</title>
        <authorList>
            <person name="Kim M.K."/>
        </authorList>
    </citation>
    <scope>NUCLEOTIDE SEQUENCE [LARGE SCALE GENOMIC DNA]</scope>
    <source>
        <strain evidence="3 4">BT552</strain>
    </source>
</reference>
<dbReference type="Gene3D" id="3.40.190.10">
    <property type="entry name" value="Periplasmic binding protein-like II"/>
    <property type="match status" value="2"/>
</dbReference>
<evidence type="ECO:0000313" key="4">
    <source>
        <dbReference type="Proteomes" id="UP000763641"/>
    </source>
</evidence>